<keyword evidence="5" id="KW-1185">Reference proteome</keyword>
<evidence type="ECO:0000313" key="5">
    <source>
        <dbReference type="Proteomes" id="UP000217549"/>
    </source>
</evidence>
<dbReference type="Proteomes" id="UP000217549">
    <property type="component" value="Chromosome I"/>
</dbReference>
<dbReference type="OrthoDB" id="9811478at2"/>
<protein>
    <submittedName>
        <fullName evidence="2">Protein of uncharacterized function (DUF3801)</fullName>
    </submittedName>
</protein>
<sequence>MQEEVNQKVISLSIQGVKITASVLKAALRKFLEMDNRRKQKATQVKMAEKTGRAQEKGREKARKKIEKKKPHGKQTIKQLNAQGVQLSNIKITDENIKSFDRVARKYGIDYSLKKEVGADPPKYLVFFKAKDVDVMTAAFREYAGVELKKKQVKKPSVRKKLQKSVERKAKHRQRVKQRQKSRGQER</sequence>
<reference evidence="5" key="2">
    <citation type="submission" date="2017-09" db="EMBL/GenBank/DDBJ databases">
        <authorList>
            <person name="Shetty A S."/>
        </authorList>
    </citation>
    <scope>NUCLEOTIDE SEQUENCE [LARGE SCALE GENOMIC DNA]</scope>
</reference>
<accession>A0A173TZV8</accession>
<feature type="region of interest" description="Disordered" evidence="1">
    <location>
        <begin position="39"/>
        <end position="75"/>
    </location>
</feature>
<dbReference type="AlphaFoldDB" id="A0A173TZV8"/>
<organism evidence="2 4">
    <name type="scientific">Anaerobutyricum hallii</name>
    <dbReference type="NCBI Taxonomy" id="39488"/>
    <lineage>
        <taxon>Bacteria</taxon>
        <taxon>Bacillati</taxon>
        <taxon>Bacillota</taxon>
        <taxon>Clostridia</taxon>
        <taxon>Lachnospirales</taxon>
        <taxon>Lachnospiraceae</taxon>
        <taxon>Anaerobutyricum</taxon>
    </lineage>
</organism>
<evidence type="ECO:0000313" key="3">
    <source>
        <dbReference type="EMBL" id="SOB72290.1"/>
    </source>
</evidence>
<evidence type="ECO:0000313" key="2">
    <source>
        <dbReference type="EMBL" id="CUN07939.1"/>
    </source>
</evidence>
<dbReference type="RefSeq" id="WP_055163285.1">
    <property type="nucleotide sequence ID" value="NZ_CYYC01000025.1"/>
</dbReference>
<dbReference type="Proteomes" id="UP000095390">
    <property type="component" value="Unassembled WGS sequence"/>
</dbReference>
<proteinExistence type="predicted"/>
<dbReference type="KEGG" id="ehl:EHLA_1571"/>
<gene>
    <name evidence="3" type="ORF">EHLA_1571</name>
    <name evidence="2" type="ORF">ERS852578_02058</name>
</gene>
<feature type="region of interest" description="Disordered" evidence="1">
    <location>
        <begin position="151"/>
        <end position="187"/>
    </location>
</feature>
<reference evidence="2 4" key="1">
    <citation type="submission" date="2015-09" db="EMBL/GenBank/DDBJ databases">
        <authorList>
            <consortium name="Pathogen Informatics"/>
        </authorList>
    </citation>
    <scope>NUCLEOTIDE SEQUENCE [LARGE SCALE GENOMIC DNA]</scope>
    <source>
        <strain evidence="2 4">2789STDY5834966</strain>
    </source>
</reference>
<evidence type="ECO:0000256" key="1">
    <source>
        <dbReference type="SAM" id="MobiDB-lite"/>
    </source>
</evidence>
<dbReference type="InterPro" id="IPR024234">
    <property type="entry name" value="DUF3801"/>
</dbReference>
<reference evidence="3" key="3">
    <citation type="submission" date="2017-09" db="EMBL/GenBank/DDBJ databases">
        <authorList>
            <person name="Ehlers B."/>
            <person name="Leendertz F.H."/>
        </authorList>
    </citation>
    <scope>NUCLEOTIDE SEQUENCE [LARGE SCALE GENOMIC DNA]</scope>
    <source>
        <strain evidence="3">EH1</strain>
    </source>
</reference>
<dbReference type="EMBL" id="LT907978">
    <property type="protein sequence ID" value="SOB72290.1"/>
    <property type="molecule type" value="Genomic_DNA"/>
</dbReference>
<dbReference type="Pfam" id="PF12687">
    <property type="entry name" value="DUF3801"/>
    <property type="match status" value="1"/>
</dbReference>
<feature type="compositionally biased region" description="Basic and acidic residues" evidence="1">
    <location>
        <begin position="47"/>
        <end position="59"/>
    </location>
</feature>
<feature type="compositionally biased region" description="Basic residues" evidence="1">
    <location>
        <begin position="60"/>
        <end position="75"/>
    </location>
</feature>
<evidence type="ECO:0000313" key="4">
    <source>
        <dbReference type="Proteomes" id="UP000095390"/>
    </source>
</evidence>
<dbReference type="EMBL" id="CYYC01000025">
    <property type="protein sequence ID" value="CUN07939.1"/>
    <property type="molecule type" value="Genomic_DNA"/>
</dbReference>
<name>A0A173TZV8_9FIRM</name>